<proteinExistence type="predicted"/>
<name>A0A2X3JSG8_ECOLX</name>
<keyword evidence="1" id="KW-0326">Glycosidase</keyword>
<organism evidence="1 2">
    <name type="scientific">Escherichia coli</name>
    <dbReference type="NCBI Taxonomy" id="562"/>
    <lineage>
        <taxon>Bacteria</taxon>
        <taxon>Pseudomonadati</taxon>
        <taxon>Pseudomonadota</taxon>
        <taxon>Gammaproteobacteria</taxon>
        <taxon>Enterobacterales</taxon>
        <taxon>Enterobacteriaceae</taxon>
        <taxon>Escherichia</taxon>
    </lineage>
</organism>
<dbReference type="Proteomes" id="UP000250991">
    <property type="component" value="Unassembled WGS sequence"/>
</dbReference>
<gene>
    <name evidence="1" type="primary">treC_3</name>
    <name evidence="1" type="ORF">NCTC8009_07839</name>
</gene>
<sequence length="29" mass="3500">MTNPHFTRITDYRDVESLNMFAELRNDGR</sequence>
<evidence type="ECO:0000313" key="2">
    <source>
        <dbReference type="Proteomes" id="UP000250991"/>
    </source>
</evidence>
<evidence type="ECO:0000313" key="1">
    <source>
        <dbReference type="EMBL" id="SQD07218.1"/>
    </source>
</evidence>
<dbReference type="GO" id="GO:0008788">
    <property type="term" value="F:alpha,alpha-phosphotrehalase activity"/>
    <property type="evidence" value="ECO:0007669"/>
    <property type="project" value="UniProtKB-EC"/>
</dbReference>
<dbReference type="AlphaFoldDB" id="A0A2X3JSG8"/>
<keyword evidence="1" id="KW-0378">Hydrolase</keyword>
<protein>
    <submittedName>
        <fullName evidence="1">Trehalose-6-phosphate hydrolase</fullName>
        <ecNumber evidence="1">3.2.1.93</ecNumber>
    </submittedName>
</protein>
<dbReference type="EC" id="3.2.1.93" evidence="1"/>
<accession>A0A2X3JSG8</accession>
<dbReference type="EMBL" id="UARW01000010">
    <property type="protein sequence ID" value="SQD07218.1"/>
    <property type="molecule type" value="Genomic_DNA"/>
</dbReference>
<reference evidence="1 2" key="1">
    <citation type="submission" date="2018-06" db="EMBL/GenBank/DDBJ databases">
        <authorList>
            <consortium name="Pathogen Informatics"/>
            <person name="Doyle S."/>
        </authorList>
    </citation>
    <scope>NUCLEOTIDE SEQUENCE [LARGE SCALE GENOMIC DNA]</scope>
    <source>
        <strain evidence="1 2">NCTC8009</strain>
    </source>
</reference>